<evidence type="ECO:0000256" key="2">
    <source>
        <dbReference type="ARBA" id="ARBA00022630"/>
    </source>
</evidence>
<dbReference type="PANTHER" id="PTHR10578">
    <property type="entry name" value="S -2-HYDROXY-ACID OXIDASE-RELATED"/>
    <property type="match status" value="1"/>
</dbReference>
<dbReference type="PROSITE" id="PS00557">
    <property type="entry name" value="FMN_HYDROXY_ACID_DH_1"/>
    <property type="match status" value="1"/>
</dbReference>
<dbReference type="SUPFAM" id="SSF51395">
    <property type="entry name" value="FMN-linked oxidoreductases"/>
    <property type="match status" value="1"/>
</dbReference>
<keyword evidence="3" id="KW-0288">FMN</keyword>
<dbReference type="AlphaFoldDB" id="A0A382L2L6"/>
<dbReference type="InterPro" id="IPR008259">
    <property type="entry name" value="FMN_hydac_DH_AS"/>
</dbReference>
<evidence type="ECO:0000256" key="5">
    <source>
        <dbReference type="ARBA" id="ARBA00024042"/>
    </source>
</evidence>
<name>A0A382L2L6_9ZZZZ</name>
<dbReference type="InterPro" id="IPR012133">
    <property type="entry name" value="Alpha-hydoxy_acid_DH_FMN"/>
</dbReference>
<comment type="similarity">
    <text evidence="5">Belongs to the FMN-dependent alpha-hydroxy acid dehydrogenase family.</text>
</comment>
<organism evidence="7">
    <name type="scientific">marine metagenome</name>
    <dbReference type="NCBI Taxonomy" id="408172"/>
    <lineage>
        <taxon>unclassified sequences</taxon>
        <taxon>metagenomes</taxon>
        <taxon>ecological metagenomes</taxon>
    </lineage>
</organism>
<dbReference type="PROSITE" id="PS51349">
    <property type="entry name" value="FMN_HYDROXY_ACID_DH_2"/>
    <property type="match status" value="1"/>
</dbReference>
<dbReference type="PIRSF" id="PIRSF000138">
    <property type="entry name" value="Al-hdrx_acd_dh"/>
    <property type="match status" value="1"/>
</dbReference>
<evidence type="ECO:0000313" key="7">
    <source>
        <dbReference type="EMBL" id="SVC30849.1"/>
    </source>
</evidence>
<dbReference type="CDD" id="cd02809">
    <property type="entry name" value="alpha_hydroxyacid_oxid_FMN"/>
    <property type="match status" value="1"/>
</dbReference>
<sequence length="336" mass="37162">MDIVSLADLKQVAKEKIPSDLWDFIEGAAFDEITKQRNEEKFLDLTINPNFLIDVGNRDLSTTVFGEKIDFPVMIAPAGAKRQLHPEGELAAAKGAGMAGTLYALPTASGYSIEEVAEVASGPLWFQLYHFSDDITEYLVTKAKNAGYSAICLTVDGPTSAPKEKDLRNNFKRKSELYNGSFRERPEFVRSTDIIAPDFADFSPEEYQGLTWDRLDWLKSLTNLPLVIKGIRTVRDAVLCTEYGADGIVVSNHGGRQIDRTLSSIETLYPITQAVGKNLEVYFDSGVRRGSDVFMALALGARGIFIGRPTFWGMAYDGSAGVKLMLDILKSEFDRC</sequence>
<proteinExistence type="inferred from homology"/>
<comment type="cofactor">
    <cofactor evidence="1">
        <name>FMN</name>
        <dbReference type="ChEBI" id="CHEBI:58210"/>
    </cofactor>
</comment>
<dbReference type="Pfam" id="PF01070">
    <property type="entry name" value="FMN_dh"/>
    <property type="match status" value="1"/>
</dbReference>
<reference evidence="7" key="1">
    <citation type="submission" date="2018-05" db="EMBL/GenBank/DDBJ databases">
        <authorList>
            <person name="Lanie J.A."/>
            <person name="Ng W.-L."/>
            <person name="Kazmierczak K.M."/>
            <person name="Andrzejewski T.M."/>
            <person name="Davidsen T.M."/>
            <person name="Wayne K.J."/>
            <person name="Tettelin H."/>
            <person name="Glass J.I."/>
            <person name="Rusch D."/>
            <person name="Podicherti R."/>
            <person name="Tsui H.-C.T."/>
            <person name="Winkler M.E."/>
        </authorList>
    </citation>
    <scope>NUCLEOTIDE SEQUENCE</scope>
</reference>
<dbReference type="GO" id="GO:0010181">
    <property type="term" value="F:FMN binding"/>
    <property type="evidence" value="ECO:0007669"/>
    <property type="project" value="InterPro"/>
</dbReference>
<dbReference type="InterPro" id="IPR000262">
    <property type="entry name" value="FMN-dep_DH"/>
</dbReference>
<evidence type="ECO:0000256" key="1">
    <source>
        <dbReference type="ARBA" id="ARBA00001917"/>
    </source>
</evidence>
<dbReference type="GO" id="GO:0016614">
    <property type="term" value="F:oxidoreductase activity, acting on CH-OH group of donors"/>
    <property type="evidence" value="ECO:0007669"/>
    <property type="project" value="UniProtKB-ARBA"/>
</dbReference>
<feature type="domain" description="FMN hydroxy acid dehydrogenase" evidence="6">
    <location>
        <begin position="1"/>
        <end position="336"/>
    </location>
</feature>
<keyword evidence="4" id="KW-0560">Oxidoreductase</keyword>
<feature type="non-terminal residue" evidence="7">
    <location>
        <position position="336"/>
    </location>
</feature>
<dbReference type="PANTHER" id="PTHR10578:SF143">
    <property type="entry name" value="FMN-DEPENDENT ALPHA-HYDROXY ACID DEHYDROGENASE PB1A11.03"/>
    <property type="match status" value="1"/>
</dbReference>
<dbReference type="FunFam" id="3.20.20.70:FF:000029">
    <property type="entry name" value="L-lactate dehydrogenase"/>
    <property type="match status" value="1"/>
</dbReference>
<keyword evidence="2" id="KW-0285">Flavoprotein</keyword>
<dbReference type="InterPro" id="IPR037396">
    <property type="entry name" value="FMN_HAD"/>
</dbReference>
<evidence type="ECO:0000256" key="4">
    <source>
        <dbReference type="ARBA" id="ARBA00023002"/>
    </source>
</evidence>
<gene>
    <name evidence="7" type="ORF">METZ01_LOCUS283703</name>
</gene>
<dbReference type="Gene3D" id="3.20.20.70">
    <property type="entry name" value="Aldolase class I"/>
    <property type="match status" value="1"/>
</dbReference>
<accession>A0A382L2L6</accession>
<evidence type="ECO:0000259" key="6">
    <source>
        <dbReference type="PROSITE" id="PS51349"/>
    </source>
</evidence>
<evidence type="ECO:0000256" key="3">
    <source>
        <dbReference type="ARBA" id="ARBA00022643"/>
    </source>
</evidence>
<protein>
    <recommendedName>
        <fullName evidence="6">FMN hydroxy acid dehydrogenase domain-containing protein</fullName>
    </recommendedName>
</protein>
<dbReference type="InterPro" id="IPR013785">
    <property type="entry name" value="Aldolase_TIM"/>
</dbReference>
<dbReference type="EMBL" id="UINC01084316">
    <property type="protein sequence ID" value="SVC30849.1"/>
    <property type="molecule type" value="Genomic_DNA"/>
</dbReference>